<evidence type="ECO:0000259" key="1">
    <source>
        <dbReference type="Pfam" id="PF00425"/>
    </source>
</evidence>
<dbReference type="PANTHER" id="PTHR11236">
    <property type="entry name" value="AMINOBENZOATE/ANTHRANILATE SYNTHASE"/>
    <property type="match status" value="1"/>
</dbReference>
<protein>
    <submittedName>
        <fullName evidence="2">Chorismate binding domain-containing protein</fullName>
    </submittedName>
</protein>
<dbReference type="EMBL" id="CM001167">
    <property type="protein sequence ID" value="EGJ70231.1"/>
    <property type="molecule type" value="Genomic_DNA"/>
</dbReference>
<evidence type="ECO:0000313" key="3">
    <source>
        <dbReference type="Proteomes" id="UP000018439"/>
    </source>
</evidence>
<dbReference type="HOGENOM" id="CLU_006493_1_0_10"/>
<organism evidence="2 3">
    <name type="scientific">Bacteroides coprosuis DSM 18011</name>
    <dbReference type="NCBI Taxonomy" id="679937"/>
    <lineage>
        <taxon>Bacteria</taxon>
        <taxon>Pseudomonadati</taxon>
        <taxon>Bacteroidota</taxon>
        <taxon>Bacteroidia</taxon>
        <taxon>Bacteroidales</taxon>
        <taxon>Bacteroidaceae</taxon>
        <taxon>Bacteroides</taxon>
    </lineage>
</organism>
<dbReference type="PANTHER" id="PTHR11236:SF50">
    <property type="entry name" value="AMINODEOXYCHORISMATE SYNTHASE COMPONENT 1"/>
    <property type="match status" value="1"/>
</dbReference>
<dbReference type="eggNOG" id="COG0147">
    <property type="taxonomic scope" value="Bacteria"/>
</dbReference>
<dbReference type="InterPro" id="IPR015890">
    <property type="entry name" value="Chorismate_C"/>
</dbReference>
<sequence>MKLKSFYKQMDEWTAQNIPYLFIIDFEKQKPILKQLSDLKSNESEIKYEFPHYSNCSNEDKYIVAKSDLILEKKPYSFDSYLAKFDQAQALFVKKHVDVINLTTPTPVHLHTSFENIFRAAHAKYKVMLKDKFVCCTPEIFVRIDEKGVISTYPMKGTIDANIPNAEELILNSPKEIREHTATAHLLKRELSEVANNVSIPRFRYIDRLHTNDKNLLQVSSEVSGMLKDEYRTAYGKLFDKLTPAGSIVGTPKKEALEIITEVEGYTRSYYTGVCGIFDGKTLDSCVLIRLIEKENDQFFYKSGGGVTSDSIAKSEYEEIKDKIYVPLD</sequence>
<reference evidence="2 3" key="1">
    <citation type="journal article" date="2011" name="Stand. Genomic Sci.">
        <title>Non-contiguous finished genome sequence of Bacteroides coprosuis type strain (PC139).</title>
        <authorList>
            <person name="Land M."/>
            <person name="Held B."/>
            <person name="Gronow S."/>
            <person name="Abt B."/>
            <person name="Lucas S."/>
            <person name="Del Rio T.G."/>
            <person name="Nolan M."/>
            <person name="Tice H."/>
            <person name="Cheng J.F."/>
            <person name="Pitluck S."/>
            <person name="Liolios K."/>
            <person name="Pagani I."/>
            <person name="Ivanova N."/>
            <person name="Mavromatis K."/>
            <person name="Mikhailova N."/>
            <person name="Pati A."/>
            <person name="Tapia R."/>
            <person name="Han C."/>
            <person name="Goodwin L."/>
            <person name="Chen A."/>
            <person name="Palaniappan K."/>
            <person name="Hauser L."/>
            <person name="Brambilla E.M."/>
            <person name="Rohde M."/>
            <person name="Goker M."/>
            <person name="Detter J.C."/>
            <person name="Woyke T."/>
            <person name="Bristow J."/>
            <person name="Eisen J.A."/>
            <person name="Markowitz V."/>
            <person name="Hugenholtz P."/>
            <person name="Kyrpides N.C."/>
            <person name="Klenk H.P."/>
            <person name="Lapidus A."/>
        </authorList>
    </citation>
    <scope>NUCLEOTIDE SEQUENCE [LARGE SCALE GENOMIC DNA]</scope>
    <source>
        <strain evidence="2 3">DSM 18011</strain>
    </source>
</reference>
<dbReference type="NCBIfam" id="NF005486">
    <property type="entry name" value="PRK07093.1"/>
    <property type="match status" value="1"/>
</dbReference>
<dbReference type="InterPro" id="IPR005801">
    <property type="entry name" value="ADC_synthase"/>
</dbReference>
<feature type="domain" description="Chorismate-utilising enzyme C-terminal" evidence="1">
    <location>
        <begin position="79"/>
        <end position="323"/>
    </location>
</feature>
<dbReference type="Pfam" id="PF00425">
    <property type="entry name" value="Chorismate_bind"/>
    <property type="match status" value="1"/>
</dbReference>
<dbReference type="SUPFAM" id="SSF56322">
    <property type="entry name" value="ADC synthase"/>
    <property type="match status" value="1"/>
</dbReference>
<dbReference type="Gene3D" id="3.60.120.10">
    <property type="entry name" value="Anthranilate synthase"/>
    <property type="match status" value="1"/>
</dbReference>
<dbReference type="STRING" id="679937.Bcop_0011"/>
<dbReference type="GO" id="GO:0046820">
    <property type="term" value="F:4-amino-4-deoxychorismate synthase activity"/>
    <property type="evidence" value="ECO:0007669"/>
    <property type="project" value="TreeGrafter"/>
</dbReference>
<accession>F3ZNP2</accession>
<dbReference type="InterPro" id="IPR019999">
    <property type="entry name" value="Anth_synth_I-like"/>
</dbReference>
<gene>
    <name evidence="2" type="ORF">Bcop_0011</name>
</gene>
<name>F3ZNP2_9BACE</name>
<dbReference type="Proteomes" id="UP000018439">
    <property type="component" value="Chromosome"/>
</dbReference>
<dbReference type="GO" id="GO:0000162">
    <property type="term" value="P:L-tryptophan biosynthetic process"/>
    <property type="evidence" value="ECO:0007669"/>
    <property type="project" value="TreeGrafter"/>
</dbReference>
<dbReference type="OrthoDB" id="9803598at2"/>
<proteinExistence type="predicted"/>
<keyword evidence="3" id="KW-1185">Reference proteome</keyword>
<evidence type="ECO:0000313" key="2">
    <source>
        <dbReference type="EMBL" id="EGJ70231.1"/>
    </source>
</evidence>
<dbReference type="AlphaFoldDB" id="F3ZNP2"/>